<dbReference type="RefSeq" id="WP_187075060.1">
    <property type="nucleotide sequence ID" value="NZ_JACORT010000001.1"/>
</dbReference>
<organism evidence="2 3">
    <name type="scientific">Ramlibacter cellulosilyticus</name>
    <dbReference type="NCBI Taxonomy" id="2764187"/>
    <lineage>
        <taxon>Bacteria</taxon>
        <taxon>Pseudomonadati</taxon>
        <taxon>Pseudomonadota</taxon>
        <taxon>Betaproteobacteria</taxon>
        <taxon>Burkholderiales</taxon>
        <taxon>Comamonadaceae</taxon>
        <taxon>Ramlibacter</taxon>
    </lineage>
</organism>
<dbReference type="AlphaFoldDB" id="A0A923MN27"/>
<protein>
    <recommendedName>
        <fullName evidence="4">SMODS-associating 2TM beta-strand rich effector domain-containing protein</fullName>
    </recommendedName>
</protein>
<feature type="transmembrane region" description="Helical" evidence="1">
    <location>
        <begin position="7"/>
        <end position="27"/>
    </location>
</feature>
<evidence type="ECO:0008006" key="4">
    <source>
        <dbReference type="Google" id="ProtNLM"/>
    </source>
</evidence>
<evidence type="ECO:0000313" key="3">
    <source>
        <dbReference type="Proteomes" id="UP000608513"/>
    </source>
</evidence>
<keyword evidence="1" id="KW-0472">Membrane</keyword>
<sequence length="227" mass="25686">MWRVLPFQWLVYYFLFGLVLVFLLIWWMQGQPNYLKKGGKGLFKLFATLWTTVTVFTLVTILAGKFLWTPLASTRWFSDAVFADVSGDWEGVLQSAAAAQSGTRAPGDKVEVHIEQDFFQLAITFTSNARRTDSHTITVWPERDVATRRQRLWYIYEARTPGPLPGDPAVYQGAGFIDVRQARSGRVLDGLYWTNRNWQRNAHTAGIMRLHRAGSAPASAPSTVAPM</sequence>
<name>A0A923MN27_9BURK</name>
<proteinExistence type="predicted"/>
<keyword evidence="3" id="KW-1185">Reference proteome</keyword>
<dbReference type="Proteomes" id="UP000608513">
    <property type="component" value="Unassembled WGS sequence"/>
</dbReference>
<keyword evidence="1" id="KW-0812">Transmembrane</keyword>
<keyword evidence="1" id="KW-1133">Transmembrane helix</keyword>
<feature type="transmembrane region" description="Helical" evidence="1">
    <location>
        <begin position="47"/>
        <end position="68"/>
    </location>
</feature>
<gene>
    <name evidence="2" type="ORF">H8N03_05355</name>
</gene>
<accession>A0A923MN27</accession>
<evidence type="ECO:0000256" key="1">
    <source>
        <dbReference type="SAM" id="Phobius"/>
    </source>
</evidence>
<comment type="caution">
    <text evidence="2">The sequence shown here is derived from an EMBL/GenBank/DDBJ whole genome shotgun (WGS) entry which is preliminary data.</text>
</comment>
<dbReference type="EMBL" id="JACORT010000001">
    <property type="protein sequence ID" value="MBC5782360.1"/>
    <property type="molecule type" value="Genomic_DNA"/>
</dbReference>
<reference evidence="2" key="1">
    <citation type="submission" date="2020-08" db="EMBL/GenBank/DDBJ databases">
        <title>Ramlibacter sp. USB13 16S ribosomal RNA gene genome sequencing and assembly.</title>
        <authorList>
            <person name="Kang M."/>
        </authorList>
    </citation>
    <scope>NUCLEOTIDE SEQUENCE</scope>
    <source>
        <strain evidence="2">USB13</strain>
    </source>
</reference>
<evidence type="ECO:0000313" key="2">
    <source>
        <dbReference type="EMBL" id="MBC5782360.1"/>
    </source>
</evidence>